<evidence type="ECO:0000256" key="1">
    <source>
        <dbReference type="ARBA" id="ARBA00005898"/>
    </source>
</evidence>
<dbReference type="PANTHER" id="PTHR23135:SF4">
    <property type="entry name" value="UDP-N-ACETYLMURAMOYL-L-ALANYL-D-GLUTAMATE--2,6-DIAMINOPIMELATE LIGASE MURE HOMOLOG, CHLOROPLASTIC"/>
    <property type="match status" value="1"/>
</dbReference>
<dbReference type="EC" id="6.3.2.13" evidence="2"/>
<keyword evidence="2 3" id="KW-0132">Cell division</keyword>
<feature type="binding site" evidence="2">
    <location>
        <position position="476"/>
    </location>
    <ligand>
        <name>meso-2,6-diaminopimelate</name>
        <dbReference type="ChEBI" id="CHEBI:57791"/>
    </ligand>
</feature>
<dbReference type="GO" id="GO:0051301">
    <property type="term" value="P:cell division"/>
    <property type="evidence" value="ECO:0007669"/>
    <property type="project" value="UniProtKB-KW"/>
</dbReference>
<comment type="pathway">
    <text evidence="2 3">Cell wall biogenesis; peptidoglycan biosynthesis.</text>
</comment>
<sequence>MHNSHPINNALTHFAITVAETIVLNATSKLVNDSRQLVMGDVFCAVIGSQINGRKFIPQALAQNVALIIAECESEQGHGEIETVTTANGSSILIINIFQLNQHLFDLASQFYNYPQRKLQLIGITGTNGKTSISQLTAKLLSTLNKPCAVIGTNGAGLVDALTEIENTTPGSTELVTWLKSFEQEKITHVAMEVSSHALAQKRVSGELFDIAVFSNLSRDHLDYHGTMESYAETKYQIFTQQADQIAIINGDDNQASKWLSNWPASQPVIVYGRSDLITQYVAYAKASDISHSQKGACFTLSTHLGEIEIQSPLLGDFNIDNLLAAIAVLMANNVRLTEVASAVSLLTPITGRMEAYFNKNAPTTVVDYAHTPDGLKNALQACRQHCKGQLWVVFGCGGDRDKGKRPLMGQVAQQMADKIVLTNDNPRTEQPQNIINDILAGCKNTAEITIELNRQLAVEQTIKSAKAGDVVLLAGKGHENYVVIGTEKVPYDERALVKQLYLSETLI</sequence>
<reference evidence="6 7" key="1">
    <citation type="submission" date="2020-08" db="EMBL/GenBank/DDBJ databases">
        <title>Genomic Encyclopedia of Type Strains, Phase IV (KMG-IV): sequencing the most valuable type-strain genomes for metagenomic binning, comparative biology and taxonomic classification.</title>
        <authorList>
            <person name="Goeker M."/>
        </authorList>
    </citation>
    <scope>NUCLEOTIDE SEQUENCE [LARGE SCALE GENOMIC DNA]</scope>
    <source>
        <strain evidence="6 7">DSM 26287</strain>
    </source>
</reference>
<dbReference type="Gene3D" id="3.90.190.20">
    <property type="entry name" value="Mur ligase, C-terminal domain"/>
    <property type="match status" value="1"/>
</dbReference>
<dbReference type="GO" id="GO:0009252">
    <property type="term" value="P:peptidoglycan biosynthetic process"/>
    <property type="evidence" value="ECO:0007669"/>
    <property type="project" value="UniProtKB-UniRule"/>
</dbReference>
<dbReference type="NCBIfam" id="NF001126">
    <property type="entry name" value="PRK00139.1-4"/>
    <property type="match status" value="1"/>
</dbReference>
<name>A0A7X0NE26_9GAMM</name>
<feature type="short sequence motif" description="Meso-diaminopimelate recognition motif" evidence="2">
    <location>
        <begin position="425"/>
        <end position="428"/>
    </location>
</feature>
<keyword evidence="2 3" id="KW-0573">Peptidoglycan synthesis</keyword>
<feature type="binding site" evidence="2">
    <location>
        <position position="167"/>
    </location>
    <ligand>
        <name>UDP-N-acetyl-alpha-D-muramoyl-L-alanyl-D-glutamate</name>
        <dbReference type="ChEBI" id="CHEBI:83900"/>
    </ligand>
</feature>
<dbReference type="UniPathway" id="UPA00219"/>
<dbReference type="GO" id="GO:0005737">
    <property type="term" value="C:cytoplasm"/>
    <property type="evidence" value="ECO:0007669"/>
    <property type="project" value="UniProtKB-SubCell"/>
</dbReference>
<feature type="binding site" evidence="2">
    <location>
        <position position="195"/>
    </location>
    <ligand>
        <name>UDP-N-acetyl-alpha-D-muramoyl-L-alanyl-D-glutamate</name>
        <dbReference type="ChEBI" id="CHEBI:83900"/>
    </ligand>
</feature>
<dbReference type="GO" id="GO:0000287">
    <property type="term" value="F:magnesium ion binding"/>
    <property type="evidence" value="ECO:0007669"/>
    <property type="project" value="UniProtKB-UniRule"/>
</dbReference>
<dbReference type="SUPFAM" id="SSF63418">
    <property type="entry name" value="MurE/MurF N-terminal domain"/>
    <property type="match status" value="1"/>
</dbReference>
<dbReference type="SUPFAM" id="SSF53244">
    <property type="entry name" value="MurD-like peptide ligases, peptide-binding domain"/>
    <property type="match status" value="1"/>
</dbReference>
<dbReference type="Gene3D" id="3.40.1390.10">
    <property type="entry name" value="MurE/MurF, N-terminal domain"/>
    <property type="match status" value="1"/>
</dbReference>
<dbReference type="InterPro" id="IPR036615">
    <property type="entry name" value="Mur_ligase_C_dom_sf"/>
</dbReference>
<dbReference type="InterPro" id="IPR035911">
    <property type="entry name" value="MurE/MurF_N"/>
</dbReference>
<keyword evidence="2 6" id="KW-0436">Ligase</keyword>
<feature type="modified residue" description="N6-carboxylysine" evidence="2">
    <location>
        <position position="235"/>
    </location>
</feature>
<dbReference type="Gene3D" id="3.40.1190.10">
    <property type="entry name" value="Mur-like, catalytic domain"/>
    <property type="match status" value="1"/>
</dbReference>
<evidence type="ECO:0000259" key="4">
    <source>
        <dbReference type="Pfam" id="PF02875"/>
    </source>
</evidence>
<dbReference type="NCBIfam" id="TIGR01085">
    <property type="entry name" value="murE"/>
    <property type="match status" value="1"/>
</dbReference>
<feature type="binding site" evidence="2">
    <location>
        <begin position="168"/>
        <end position="169"/>
    </location>
    <ligand>
        <name>UDP-N-acetyl-alpha-D-muramoyl-L-alanyl-D-glutamate</name>
        <dbReference type="ChEBI" id="CHEBI:83900"/>
    </ligand>
</feature>
<keyword evidence="2 3" id="KW-0961">Cell wall biogenesis/degradation</keyword>
<comment type="function">
    <text evidence="2">Catalyzes the addition of meso-diaminopimelic acid to the nucleotide precursor UDP-N-acetylmuramoyl-L-alanyl-D-glutamate (UMAG) in the biosynthesis of bacterial cell-wall peptidoglycan.</text>
</comment>
<accession>A0A7X0NE26</accession>
<comment type="PTM">
    <text evidence="2">Carboxylation is probably crucial for Mg(2+) binding and, consequently, for the gamma-phosphate positioning of ATP.</text>
</comment>
<dbReference type="EMBL" id="JACHHU010000001">
    <property type="protein sequence ID" value="MBB6541749.1"/>
    <property type="molecule type" value="Genomic_DNA"/>
</dbReference>
<comment type="cofactor">
    <cofactor evidence="2">
        <name>Mg(2+)</name>
        <dbReference type="ChEBI" id="CHEBI:18420"/>
    </cofactor>
</comment>
<feature type="domain" description="Mur ligase central" evidence="5">
    <location>
        <begin position="124"/>
        <end position="329"/>
    </location>
</feature>
<feature type="domain" description="Mur ligase C-terminal" evidence="4">
    <location>
        <begin position="352"/>
        <end position="478"/>
    </location>
</feature>
<protein>
    <recommendedName>
        <fullName evidence="2">UDP-N-acetylmuramoyl-L-alanyl-D-glutamate--2,6-diaminopimelate ligase</fullName>
        <ecNumber evidence="2">6.3.2.13</ecNumber>
    </recommendedName>
    <alternativeName>
        <fullName evidence="2">Meso-A2pm-adding enzyme</fullName>
    </alternativeName>
    <alternativeName>
        <fullName evidence="2">Meso-diaminopimelate-adding enzyme</fullName>
    </alternativeName>
    <alternativeName>
        <fullName evidence="2">UDP-MurNAc-L-Ala-D-Glu:meso-diaminopimelate ligase</fullName>
    </alternativeName>
    <alternativeName>
        <fullName evidence="2">UDP-MurNAc-tripeptide synthetase</fullName>
    </alternativeName>
    <alternativeName>
        <fullName evidence="2">UDP-N-acetylmuramyl-tripeptide synthetase</fullName>
    </alternativeName>
</protein>
<evidence type="ECO:0000256" key="2">
    <source>
        <dbReference type="HAMAP-Rule" id="MF_00208"/>
    </source>
</evidence>
<feature type="binding site" evidence="2">
    <location>
        <position position="34"/>
    </location>
    <ligand>
        <name>UDP-N-acetyl-alpha-D-muramoyl-L-alanyl-D-glutamate</name>
        <dbReference type="ChEBI" id="CHEBI:83900"/>
    </ligand>
</feature>
<evidence type="ECO:0000256" key="3">
    <source>
        <dbReference type="RuleBase" id="RU004135"/>
    </source>
</evidence>
<comment type="caution">
    <text evidence="2">Lacks conserved residue(s) required for the propagation of feature annotation.</text>
</comment>
<feature type="binding site" evidence="2">
    <location>
        <position position="203"/>
    </location>
    <ligand>
        <name>UDP-N-acetyl-alpha-D-muramoyl-L-alanyl-D-glutamate</name>
        <dbReference type="ChEBI" id="CHEBI:83900"/>
    </ligand>
</feature>
<evidence type="ECO:0000313" key="6">
    <source>
        <dbReference type="EMBL" id="MBB6541749.1"/>
    </source>
</evidence>
<keyword evidence="7" id="KW-1185">Reference proteome</keyword>
<gene>
    <name evidence="2" type="primary">murE</name>
    <name evidence="6" type="ORF">HNQ55_000223</name>
</gene>
<dbReference type="Proteomes" id="UP000537141">
    <property type="component" value="Unassembled WGS sequence"/>
</dbReference>
<dbReference type="InterPro" id="IPR013221">
    <property type="entry name" value="Mur_ligase_cen"/>
</dbReference>
<evidence type="ECO:0000313" key="7">
    <source>
        <dbReference type="Proteomes" id="UP000537141"/>
    </source>
</evidence>
<organism evidence="6 7">
    <name type="scientific">Thalassotalea piscium</name>
    <dbReference type="NCBI Taxonomy" id="1230533"/>
    <lineage>
        <taxon>Bacteria</taxon>
        <taxon>Pseudomonadati</taxon>
        <taxon>Pseudomonadota</taxon>
        <taxon>Gammaproteobacteria</taxon>
        <taxon>Alteromonadales</taxon>
        <taxon>Colwelliaceae</taxon>
        <taxon>Thalassotalea</taxon>
    </lineage>
</organism>
<comment type="caution">
    <text evidence="6">The sequence shown here is derived from an EMBL/GenBank/DDBJ whole genome shotgun (WGS) entry which is preliminary data.</text>
</comment>
<dbReference type="InterPro" id="IPR036565">
    <property type="entry name" value="Mur-like_cat_sf"/>
</dbReference>
<feature type="binding site" evidence="2">
    <location>
        <position position="401"/>
    </location>
    <ligand>
        <name>meso-2,6-diaminopimelate</name>
        <dbReference type="ChEBI" id="CHEBI:57791"/>
    </ligand>
</feature>
<feature type="binding site" evidence="2">
    <location>
        <position position="480"/>
    </location>
    <ligand>
        <name>meso-2,6-diaminopimelate</name>
        <dbReference type="ChEBI" id="CHEBI:57791"/>
    </ligand>
</feature>
<dbReference type="AlphaFoldDB" id="A0A7X0NE26"/>
<keyword evidence="2 3" id="KW-0133">Cell shape</keyword>
<dbReference type="RefSeq" id="WP_184421310.1">
    <property type="nucleotide sequence ID" value="NZ_AP027362.1"/>
</dbReference>
<proteinExistence type="inferred from homology"/>
<dbReference type="GO" id="GO:0008765">
    <property type="term" value="F:UDP-N-acetylmuramoylalanyl-D-glutamate-2,6-diaminopimelate ligase activity"/>
    <property type="evidence" value="ECO:0007669"/>
    <property type="project" value="UniProtKB-UniRule"/>
</dbReference>
<feature type="binding site" evidence="2">
    <location>
        <begin position="126"/>
        <end position="132"/>
    </location>
    <ligand>
        <name>ATP</name>
        <dbReference type="ChEBI" id="CHEBI:30616"/>
    </ligand>
</feature>
<dbReference type="HAMAP" id="MF_00208">
    <property type="entry name" value="MurE"/>
    <property type="match status" value="1"/>
</dbReference>
<keyword evidence="2" id="KW-0460">Magnesium</keyword>
<keyword evidence="2 3" id="KW-0131">Cell cycle</keyword>
<evidence type="ECO:0000259" key="5">
    <source>
        <dbReference type="Pfam" id="PF08245"/>
    </source>
</evidence>
<dbReference type="Pfam" id="PF02875">
    <property type="entry name" value="Mur_ligase_C"/>
    <property type="match status" value="1"/>
</dbReference>
<dbReference type="PANTHER" id="PTHR23135">
    <property type="entry name" value="MUR LIGASE FAMILY MEMBER"/>
    <property type="match status" value="1"/>
</dbReference>
<keyword evidence="2" id="KW-0067">ATP-binding</keyword>
<comment type="subcellular location">
    <subcellularLocation>
        <location evidence="2 3">Cytoplasm</location>
    </subcellularLocation>
</comment>
<comment type="catalytic activity">
    <reaction evidence="2">
        <text>UDP-N-acetyl-alpha-D-muramoyl-L-alanyl-D-glutamate + meso-2,6-diaminopimelate + ATP = UDP-N-acetyl-alpha-D-muramoyl-L-alanyl-gamma-D-glutamyl-meso-2,6-diaminopimelate + ADP + phosphate + H(+)</text>
        <dbReference type="Rhea" id="RHEA:23676"/>
        <dbReference type="ChEBI" id="CHEBI:15378"/>
        <dbReference type="ChEBI" id="CHEBI:30616"/>
        <dbReference type="ChEBI" id="CHEBI:43474"/>
        <dbReference type="ChEBI" id="CHEBI:57791"/>
        <dbReference type="ChEBI" id="CHEBI:83900"/>
        <dbReference type="ChEBI" id="CHEBI:83905"/>
        <dbReference type="ChEBI" id="CHEBI:456216"/>
        <dbReference type="EC" id="6.3.2.13"/>
    </reaction>
</comment>
<dbReference type="GO" id="GO:0008360">
    <property type="term" value="P:regulation of cell shape"/>
    <property type="evidence" value="ECO:0007669"/>
    <property type="project" value="UniProtKB-KW"/>
</dbReference>
<dbReference type="InterPro" id="IPR004101">
    <property type="entry name" value="Mur_ligase_C"/>
</dbReference>
<keyword evidence="2" id="KW-0963">Cytoplasm</keyword>
<comment type="similarity">
    <text evidence="1 2">Belongs to the MurCDEF family. MurE subfamily.</text>
</comment>
<dbReference type="InterPro" id="IPR005761">
    <property type="entry name" value="UDP-N-AcMur-Glu-dNH2Pim_ligase"/>
</dbReference>
<dbReference type="Pfam" id="PF08245">
    <property type="entry name" value="Mur_ligase_M"/>
    <property type="match status" value="1"/>
</dbReference>
<dbReference type="GO" id="GO:0071555">
    <property type="term" value="P:cell wall organization"/>
    <property type="evidence" value="ECO:0007669"/>
    <property type="project" value="UniProtKB-KW"/>
</dbReference>
<dbReference type="GO" id="GO:0005524">
    <property type="term" value="F:ATP binding"/>
    <property type="evidence" value="ECO:0007669"/>
    <property type="project" value="UniProtKB-UniRule"/>
</dbReference>
<dbReference type="SUPFAM" id="SSF53623">
    <property type="entry name" value="MurD-like peptide ligases, catalytic domain"/>
    <property type="match status" value="1"/>
</dbReference>
<feature type="binding site" evidence="2">
    <location>
        <position position="201"/>
    </location>
    <ligand>
        <name>UDP-N-acetyl-alpha-D-muramoyl-L-alanyl-D-glutamate</name>
        <dbReference type="ChEBI" id="CHEBI:83900"/>
    </ligand>
</feature>
<keyword evidence="2" id="KW-0547">Nucleotide-binding</keyword>
<feature type="binding site" evidence="2">
    <location>
        <begin position="425"/>
        <end position="428"/>
    </location>
    <ligand>
        <name>meso-2,6-diaminopimelate</name>
        <dbReference type="ChEBI" id="CHEBI:57791"/>
    </ligand>
</feature>